<gene>
    <name evidence="1" type="ORF">NDU88_001512</name>
</gene>
<dbReference type="EMBL" id="JANPWB010000013">
    <property type="protein sequence ID" value="KAJ1104097.1"/>
    <property type="molecule type" value="Genomic_DNA"/>
</dbReference>
<evidence type="ECO:0000313" key="1">
    <source>
        <dbReference type="EMBL" id="KAJ1104097.1"/>
    </source>
</evidence>
<sequence>MSIGLAEAGISIHSQASRGVPRKCVLFSYSIHQELPASAGLRYQATFPGFERLSVRCRDRGLRYLAAQPSAMPPGALLRSSVVVTSHFTESRDPRGARIPFVGSVQHSNRIFSPQTGDSDRNSRLLVRLHCRLGTAR</sequence>
<accession>A0AAV7MKP9</accession>
<dbReference type="AlphaFoldDB" id="A0AAV7MKP9"/>
<comment type="caution">
    <text evidence="1">The sequence shown here is derived from an EMBL/GenBank/DDBJ whole genome shotgun (WGS) entry which is preliminary data.</text>
</comment>
<keyword evidence="2" id="KW-1185">Reference proteome</keyword>
<proteinExistence type="predicted"/>
<reference evidence="1" key="1">
    <citation type="journal article" date="2022" name="bioRxiv">
        <title>Sequencing and chromosome-scale assembly of the giantPleurodeles waltlgenome.</title>
        <authorList>
            <person name="Brown T."/>
            <person name="Elewa A."/>
            <person name="Iarovenko S."/>
            <person name="Subramanian E."/>
            <person name="Araus A.J."/>
            <person name="Petzold A."/>
            <person name="Susuki M."/>
            <person name="Suzuki K.-i.T."/>
            <person name="Hayashi T."/>
            <person name="Toyoda A."/>
            <person name="Oliveira C."/>
            <person name="Osipova E."/>
            <person name="Leigh N.D."/>
            <person name="Simon A."/>
            <person name="Yun M.H."/>
        </authorList>
    </citation>
    <scope>NUCLEOTIDE SEQUENCE</scope>
    <source>
        <strain evidence="1">20211129_DDA</strain>
        <tissue evidence="1">Liver</tissue>
    </source>
</reference>
<protein>
    <submittedName>
        <fullName evidence="1">Uncharacterized protein</fullName>
    </submittedName>
</protein>
<dbReference type="Proteomes" id="UP001066276">
    <property type="component" value="Chromosome 9"/>
</dbReference>
<name>A0AAV7MKP9_PLEWA</name>
<organism evidence="1 2">
    <name type="scientific">Pleurodeles waltl</name>
    <name type="common">Iberian ribbed newt</name>
    <dbReference type="NCBI Taxonomy" id="8319"/>
    <lineage>
        <taxon>Eukaryota</taxon>
        <taxon>Metazoa</taxon>
        <taxon>Chordata</taxon>
        <taxon>Craniata</taxon>
        <taxon>Vertebrata</taxon>
        <taxon>Euteleostomi</taxon>
        <taxon>Amphibia</taxon>
        <taxon>Batrachia</taxon>
        <taxon>Caudata</taxon>
        <taxon>Salamandroidea</taxon>
        <taxon>Salamandridae</taxon>
        <taxon>Pleurodelinae</taxon>
        <taxon>Pleurodeles</taxon>
    </lineage>
</organism>
<evidence type="ECO:0000313" key="2">
    <source>
        <dbReference type="Proteomes" id="UP001066276"/>
    </source>
</evidence>